<dbReference type="Pfam" id="PF13411">
    <property type="entry name" value="MerR_1"/>
    <property type="match status" value="1"/>
</dbReference>
<dbReference type="PROSITE" id="PS50937">
    <property type="entry name" value="HTH_MERR_2"/>
    <property type="match status" value="1"/>
</dbReference>
<dbReference type="Gene3D" id="1.10.1660.10">
    <property type="match status" value="1"/>
</dbReference>
<gene>
    <name evidence="3" type="ORF">DX116_12930</name>
</gene>
<sequence>MSEPLPELSRLGIGKVLDELLPEFPDLTITKIRYLESEGLLEPERTASGYRKFSFSDVERLRFILRQQRDKFWPLSHIRQVLDDMDRGVVPDPVQGPTVRVPHLSLADDGLPTPATFLESSGSMRLSRDDLIEAAGIDSQTLDAIEEFGLIPRRPTQTYYDSTALQIASIVGEFAELGLEPRHLRPFGAAADREAALFDQVVSPRARQLDKEAAERTVAGLAALSIRLQSVLVRSRLRG</sequence>
<organism evidence="3 4">
    <name type="scientific">Aeromicrobium endophyticum</name>
    <dbReference type="NCBI Taxonomy" id="2292704"/>
    <lineage>
        <taxon>Bacteria</taxon>
        <taxon>Bacillati</taxon>
        <taxon>Actinomycetota</taxon>
        <taxon>Actinomycetes</taxon>
        <taxon>Propionibacteriales</taxon>
        <taxon>Nocardioidaceae</taxon>
        <taxon>Aeromicrobium</taxon>
    </lineage>
</organism>
<comment type="caution">
    <text evidence="3">The sequence shown here is derived from an EMBL/GenBank/DDBJ whole genome shotgun (WGS) entry which is preliminary data.</text>
</comment>
<dbReference type="InterPro" id="IPR000551">
    <property type="entry name" value="MerR-type_HTH_dom"/>
</dbReference>
<name>A0A371P5A6_9ACTN</name>
<dbReference type="AlphaFoldDB" id="A0A371P5A6"/>
<protein>
    <submittedName>
        <fullName evidence="3">MerR family transcriptional regulator</fullName>
    </submittedName>
</protein>
<dbReference type="PANTHER" id="PTHR30204:SF89">
    <property type="entry name" value="HTH MERR-TYPE DOMAIN-CONTAINING PROTEIN"/>
    <property type="match status" value="1"/>
</dbReference>
<dbReference type="InterPro" id="IPR047057">
    <property type="entry name" value="MerR_fam"/>
</dbReference>
<evidence type="ECO:0000256" key="1">
    <source>
        <dbReference type="ARBA" id="ARBA00023125"/>
    </source>
</evidence>
<proteinExistence type="predicted"/>
<dbReference type="RefSeq" id="WP_119705621.1">
    <property type="nucleotide sequence ID" value="NZ_JBHSOI010000002.1"/>
</dbReference>
<reference evidence="3 4" key="1">
    <citation type="submission" date="2018-08" db="EMBL/GenBank/DDBJ databases">
        <title>Aeromicrobium sp. M2KJ-4, whole genome shotgun sequence.</title>
        <authorList>
            <person name="Tuo L."/>
        </authorList>
    </citation>
    <scope>NUCLEOTIDE SEQUENCE [LARGE SCALE GENOMIC DNA]</scope>
    <source>
        <strain evidence="3 4">M2KJ-4</strain>
    </source>
</reference>
<dbReference type="SMART" id="SM00422">
    <property type="entry name" value="HTH_MERR"/>
    <property type="match status" value="1"/>
</dbReference>
<dbReference type="OrthoDB" id="3191171at2"/>
<evidence type="ECO:0000313" key="3">
    <source>
        <dbReference type="EMBL" id="REK71035.1"/>
    </source>
</evidence>
<keyword evidence="4" id="KW-1185">Reference proteome</keyword>
<dbReference type="PANTHER" id="PTHR30204">
    <property type="entry name" value="REDOX-CYCLING DRUG-SENSING TRANSCRIPTIONAL ACTIVATOR SOXR"/>
    <property type="match status" value="1"/>
</dbReference>
<dbReference type="CDD" id="cd00592">
    <property type="entry name" value="HTH_MerR-like"/>
    <property type="match status" value="1"/>
</dbReference>
<keyword evidence="1" id="KW-0238">DNA-binding</keyword>
<dbReference type="GO" id="GO:0003700">
    <property type="term" value="F:DNA-binding transcription factor activity"/>
    <property type="evidence" value="ECO:0007669"/>
    <property type="project" value="InterPro"/>
</dbReference>
<dbReference type="InterPro" id="IPR009061">
    <property type="entry name" value="DNA-bd_dom_put_sf"/>
</dbReference>
<accession>A0A371P5A6</accession>
<evidence type="ECO:0000313" key="4">
    <source>
        <dbReference type="Proteomes" id="UP000265581"/>
    </source>
</evidence>
<dbReference type="EMBL" id="QUBR01000002">
    <property type="protein sequence ID" value="REK71035.1"/>
    <property type="molecule type" value="Genomic_DNA"/>
</dbReference>
<dbReference type="GO" id="GO:0003677">
    <property type="term" value="F:DNA binding"/>
    <property type="evidence" value="ECO:0007669"/>
    <property type="project" value="UniProtKB-KW"/>
</dbReference>
<dbReference type="Proteomes" id="UP000265581">
    <property type="component" value="Unassembled WGS sequence"/>
</dbReference>
<dbReference type="SUPFAM" id="SSF46955">
    <property type="entry name" value="Putative DNA-binding domain"/>
    <property type="match status" value="1"/>
</dbReference>
<evidence type="ECO:0000259" key="2">
    <source>
        <dbReference type="PROSITE" id="PS50937"/>
    </source>
</evidence>
<feature type="domain" description="HTH merR-type" evidence="2">
    <location>
        <begin position="32"/>
        <end position="84"/>
    </location>
</feature>